<name>A0AAE0RSA7_9BIVA</name>
<accession>A0AAE0RSA7</accession>
<dbReference type="EMBL" id="JAEAOA010001799">
    <property type="protein sequence ID" value="KAK3578783.1"/>
    <property type="molecule type" value="Genomic_DNA"/>
</dbReference>
<reference evidence="1" key="3">
    <citation type="submission" date="2023-05" db="EMBL/GenBank/DDBJ databases">
        <authorList>
            <person name="Smith C.H."/>
        </authorList>
    </citation>
    <scope>NUCLEOTIDE SEQUENCE</scope>
    <source>
        <strain evidence="1">CHS0354</strain>
        <tissue evidence="1">Mantle</tissue>
    </source>
</reference>
<keyword evidence="2" id="KW-1185">Reference proteome</keyword>
<reference evidence="1" key="2">
    <citation type="journal article" date="2021" name="Genome Biol. Evol.">
        <title>Developing a high-quality reference genome for a parasitic bivalve with doubly uniparental inheritance (Bivalvia: Unionida).</title>
        <authorList>
            <person name="Smith C.H."/>
        </authorList>
    </citation>
    <scope>NUCLEOTIDE SEQUENCE</scope>
    <source>
        <strain evidence="1">CHS0354</strain>
        <tissue evidence="1">Mantle</tissue>
    </source>
</reference>
<sequence>MAKTGYDDKYSRMHFDKDGQLLFKYLKTAGETKSPAGPEETVEQDQLQDLTGLPDLDNSIILLYGNDSFLKSPFVSLYNVKPYSTNRRHFCVTDLSHEYAVNDFDNNARYKCFADWNQSQIHLNISGVEKFKFRIRMIPSQSQNEETNEHSCSILGGLFPSPSPSSRGNDEYNIKESLEFIIKHPLNKERPASYLLGPPLTEEEIILTL</sequence>
<reference evidence="1" key="1">
    <citation type="journal article" date="2021" name="Genome Biol. Evol.">
        <title>A High-Quality Reference Genome for a Parasitic Bivalve with Doubly Uniparental Inheritance (Bivalvia: Unionida).</title>
        <authorList>
            <person name="Smith C.H."/>
        </authorList>
    </citation>
    <scope>NUCLEOTIDE SEQUENCE</scope>
    <source>
        <strain evidence="1">CHS0354</strain>
    </source>
</reference>
<evidence type="ECO:0000313" key="1">
    <source>
        <dbReference type="EMBL" id="KAK3578783.1"/>
    </source>
</evidence>
<dbReference type="AlphaFoldDB" id="A0AAE0RSA7"/>
<comment type="caution">
    <text evidence="1">The sequence shown here is derived from an EMBL/GenBank/DDBJ whole genome shotgun (WGS) entry which is preliminary data.</text>
</comment>
<organism evidence="1 2">
    <name type="scientific">Potamilus streckersoni</name>
    <dbReference type="NCBI Taxonomy" id="2493646"/>
    <lineage>
        <taxon>Eukaryota</taxon>
        <taxon>Metazoa</taxon>
        <taxon>Spiralia</taxon>
        <taxon>Lophotrochozoa</taxon>
        <taxon>Mollusca</taxon>
        <taxon>Bivalvia</taxon>
        <taxon>Autobranchia</taxon>
        <taxon>Heteroconchia</taxon>
        <taxon>Palaeoheterodonta</taxon>
        <taxon>Unionida</taxon>
        <taxon>Unionoidea</taxon>
        <taxon>Unionidae</taxon>
        <taxon>Ambleminae</taxon>
        <taxon>Lampsilini</taxon>
        <taxon>Potamilus</taxon>
    </lineage>
</organism>
<evidence type="ECO:0000313" key="2">
    <source>
        <dbReference type="Proteomes" id="UP001195483"/>
    </source>
</evidence>
<proteinExistence type="predicted"/>
<dbReference type="Proteomes" id="UP001195483">
    <property type="component" value="Unassembled WGS sequence"/>
</dbReference>
<gene>
    <name evidence="1" type="ORF">CHS0354_030199</name>
</gene>
<protein>
    <submittedName>
        <fullName evidence="1">Uncharacterized protein</fullName>
    </submittedName>
</protein>